<name>A0ABD2AXJ5_VESSQ</name>
<comment type="caution">
    <text evidence="2">The sequence shown here is derived from an EMBL/GenBank/DDBJ whole genome shotgun (WGS) entry which is preliminary data.</text>
</comment>
<dbReference type="AlphaFoldDB" id="A0ABD2AXJ5"/>
<evidence type="ECO:0000313" key="2">
    <source>
        <dbReference type="EMBL" id="KAL2725336.1"/>
    </source>
</evidence>
<gene>
    <name evidence="2" type="ORF">V1478_008009</name>
</gene>
<feature type="region of interest" description="Disordered" evidence="1">
    <location>
        <begin position="18"/>
        <end position="57"/>
    </location>
</feature>
<feature type="compositionally biased region" description="Basic and acidic residues" evidence="1">
    <location>
        <begin position="36"/>
        <end position="50"/>
    </location>
</feature>
<keyword evidence="3" id="KW-1185">Reference proteome</keyword>
<evidence type="ECO:0000256" key="1">
    <source>
        <dbReference type="SAM" id="MobiDB-lite"/>
    </source>
</evidence>
<evidence type="ECO:0000313" key="3">
    <source>
        <dbReference type="Proteomes" id="UP001607302"/>
    </source>
</evidence>
<proteinExistence type="predicted"/>
<reference evidence="2 3" key="1">
    <citation type="journal article" date="2024" name="Ann. Entomol. Soc. Am.">
        <title>Genomic analyses of the southern and eastern yellowjacket wasps (Hymenoptera: Vespidae) reveal evolutionary signatures of social life.</title>
        <authorList>
            <person name="Catto M.A."/>
            <person name="Caine P.B."/>
            <person name="Orr S.E."/>
            <person name="Hunt B.G."/>
            <person name="Goodisman M.A.D."/>
        </authorList>
    </citation>
    <scope>NUCLEOTIDE SEQUENCE [LARGE SCALE GENOMIC DNA]</scope>
    <source>
        <strain evidence="2">233</strain>
        <tissue evidence="2">Head and thorax</tissue>
    </source>
</reference>
<dbReference type="Proteomes" id="UP001607302">
    <property type="component" value="Unassembled WGS sequence"/>
</dbReference>
<protein>
    <submittedName>
        <fullName evidence="2">Uncharacterized protein</fullName>
    </submittedName>
</protein>
<feature type="compositionally biased region" description="Acidic residues" evidence="1">
    <location>
        <begin position="26"/>
        <end position="35"/>
    </location>
</feature>
<accession>A0ABD2AXJ5</accession>
<organism evidence="2 3">
    <name type="scientific">Vespula squamosa</name>
    <name type="common">Southern yellow jacket</name>
    <name type="synonym">Wasp</name>
    <dbReference type="NCBI Taxonomy" id="30214"/>
    <lineage>
        <taxon>Eukaryota</taxon>
        <taxon>Metazoa</taxon>
        <taxon>Ecdysozoa</taxon>
        <taxon>Arthropoda</taxon>
        <taxon>Hexapoda</taxon>
        <taxon>Insecta</taxon>
        <taxon>Pterygota</taxon>
        <taxon>Neoptera</taxon>
        <taxon>Endopterygota</taxon>
        <taxon>Hymenoptera</taxon>
        <taxon>Apocrita</taxon>
        <taxon>Aculeata</taxon>
        <taxon>Vespoidea</taxon>
        <taxon>Vespidae</taxon>
        <taxon>Vespinae</taxon>
        <taxon>Vespula</taxon>
    </lineage>
</organism>
<dbReference type="EMBL" id="JAUDFV010000138">
    <property type="protein sequence ID" value="KAL2725336.1"/>
    <property type="molecule type" value="Genomic_DNA"/>
</dbReference>
<sequence>MKSTKIFIYHLVSLAHDPRGYNIPKEEEEEEEKEEKEEKEGEKESEKINDYDDEEERREMINAGVEKKDDGVKENNLVKYDKTQHWKIRKTKRPNAEIQYWLAILNG</sequence>